<comment type="caution">
    <text evidence="3">The sequence shown here is derived from an EMBL/GenBank/DDBJ whole genome shotgun (WGS) entry which is preliminary data.</text>
</comment>
<sequence length="420" mass="45538">MLRISLAAAALALASCQQAPSASEPAATPAFDSALVDAALQDLIDQEALAGGGILVFRGGEEIYFGAAGHADRGEEKPWERDTLAAIYSMTKPVTGVVLLKLYEDGLFELDDPVADYLPEYSDVKVYAGMDPDGEMILEDPVRPLQIIDLMRHTSCHGYGWGSGPVDELARATEALDPRKSLQEMSEDIATIPLECHPGTEFVYGVAVDIQARLAEVLAGKPYEELLIERIIEPLGMTDTGYFVPAEDKPRVASVYTPAEEGGLKRGDNSGVYSHWPQKPVQTNGGHGLISTVDDFMRFALMLQNDGSLDGVEILKPETVAMMTSDQLPHDTMEDYGVIGEKDGYTFGLNVSVRTTTVTAPEGRYGVEGEYTWDGAASTTWWVDPENDITAVFLQQTMPWNSVGQDAMMRAVYQAAGIAE</sequence>
<dbReference type="Proteomes" id="UP000536835">
    <property type="component" value="Unassembled WGS sequence"/>
</dbReference>
<feature type="signal peptide" evidence="1">
    <location>
        <begin position="1"/>
        <end position="21"/>
    </location>
</feature>
<dbReference type="InterPro" id="IPR050789">
    <property type="entry name" value="Diverse_Enzym_Activities"/>
</dbReference>
<dbReference type="SUPFAM" id="SSF56601">
    <property type="entry name" value="beta-lactamase/transpeptidase-like"/>
    <property type="match status" value="1"/>
</dbReference>
<dbReference type="AlphaFoldDB" id="A0A7Y3RIV0"/>
<accession>A0A7Y3RIV0</accession>
<dbReference type="Pfam" id="PF00144">
    <property type="entry name" value="Beta-lactamase"/>
    <property type="match status" value="1"/>
</dbReference>
<proteinExistence type="predicted"/>
<feature type="domain" description="Beta-lactamase-related" evidence="2">
    <location>
        <begin position="36"/>
        <end position="407"/>
    </location>
</feature>
<dbReference type="EMBL" id="JABFCX010000002">
    <property type="protein sequence ID" value="NNU14909.1"/>
    <property type="molecule type" value="Genomic_DNA"/>
</dbReference>
<dbReference type="RefSeq" id="WP_173195949.1">
    <property type="nucleotide sequence ID" value="NZ_JABFCX010000002.1"/>
</dbReference>
<dbReference type="PANTHER" id="PTHR43283:SF3">
    <property type="entry name" value="BETA-LACTAMASE FAMILY PROTEIN (AFU_ORTHOLOGUE AFUA_5G07500)"/>
    <property type="match status" value="1"/>
</dbReference>
<evidence type="ECO:0000313" key="4">
    <source>
        <dbReference type="Proteomes" id="UP000536835"/>
    </source>
</evidence>
<dbReference type="PANTHER" id="PTHR43283">
    <property type="entry name" value="BETA-LACTAMASE-RELATED"/>
    <property type="match status" value="1"/>
</dbReference>
<evidence type="ECO:0000256" key="1">
    <source>
        <dbReference type="SAM" id="SignalP"/>
    </source>
</evidence>
<feature type="chain" id="PRO_5031199718" evidence="1">
    <location>
        <begin position="22"/>
        <end position="420"/>
    </location>
</feature>
<organism evidence="3 4">
    <name type="scientific">Parvularcula mediterranea</name>
    <dbReference type="NCBI Taxonomy" id="2732508"/>
    <lineage>
        <taxon>Bacteria</taxon>
        <taxon>Pseudomonadati</taxon>
        <taxon>Pseudomonadota</taxon>
        <taxon>Alphaproteobacteria</taxon>
        <taxon>Parvularculales</taxon>
        <taxon>Parvularculaceae</taxon>
        <taxon>Parvularcula</taxon>
    </lineage>
</organism>
<evidence type="ECO:0000313" key="3">
    <source>
        <dbReference type="EMBL" id="NNU14909.1"/>
    </source>
</evidence>
<keyword evidence="1" id="KW-0732">Signal</keyword>
<dbReference type="Gene3D" id="3.40.710.10">
    <property type="entry name" value="DD-peptidase/beta-lactamase superfamily"/>
    <property type="match status" value="1"/>
</dbReference>
<name>A0A7Y3RIV0_9PROT</name>
<reference evidence="3 4" key="1">
    <citation type="submission" date="2020-05" db="EMBL/GenBank/DDBJ databases">
        <title>Parvularcula mediterraneae sp. nov., isolated from polypropylene straw from shallow seawater of the seashore of Laganas in Zakynthos island, Greece.</title>
        <authorList>
            <person name="Szabo I."/>
            <person name="Al-Omari J."/>
            <person name="Rado J."/>
            <person name="Szerdahelyi G.S."/>
        </authorList>
    </citation>
    <scope>NUCLEOTIDE SEQUENCE [LARGE SCALE GENOMIC DNA]</scope>
    <source>
        <strain evidence="3 4">ZS-1/3</strain>
    </source>
</reference>
<keyword evidence="4" id="KW-1185">Reference proteome</keyword>
<dbReference type="PROSITE" id="PS51257">
    <property type="entry name" value="PROKAR_LIPOPROTEIN"/>
    <property type="match status" value="1"/>
</dbReference>
<protein>
    <submittedName>
        <fullName evidence="3">Beta-lactamase family protein</fullName>
    </submittedName>
</protein>
<gene>
    <name evidence="3" type="ORF">HK107_01055</name>
</gene>
<dbReference type="InterPro" id="IPR001466">
    <property type="entry name" value="Beta-lactam-related"/>
</dbReference>
<dbReference type="InterPro" id="IPR012338">
    <property type="entry name" value="Beta-lactam/transpept-like"/>
</dbReference>
<evidence type="ECO:0000259" key="2">
    <source>
        <dbReference type="Pfam" id="PF00144"/>
    </source>
</evidence>